<dbReference type="Pfam" id="PF01578">
    <property type="entry name" value="Cytochrom_C_asm"/>
    <property type="match status" value="1"/>
</dbReference>
<dbReference type="PANTHER" id="PTHR38034">
    <property type="entry name" value="INNER MEMBRANE PROTEIN YPJD"/>
    <property type="match status" value="1"/>
</dbReference>
<feature type="transmembrane region" description="Helical" evidence="1">
    <location>
        <begin position="6"/>
        <end position="24"/>
    </location>
</feature>
<comment type="caution">
    <text evidence="3">The sequence shown here is derived from an EMBL/GenBank/DDBJ whole genome shotgun (WGS) entry which is preliminary data.</text>
</comment>
<name>A0ABT9VTL5_9BACI</name>
<dbReference type="EMBL" id="JAUSTY010000001">
    <property type="protein sequence ID" value="MDQ0164323.1"/>
    <property type="molecule type" value="Genomic_DNA"/>
</dbReference>
<feature type="domain" description="Cytochrome c assembly protein" evidence="2">
    <location>
        <begin position="67"/>
        <end position="270"/>
    </location>
</feature>
<keyword evidence="1" id="KW-0812">Transmembrane</keyword>
<sequence>MHIQSILYDLIIVIYACSVLFYFFDFLQNNRKANKIAFWLLSIVWISQTIYVSQVFLQEALPFWSKFDTLFLFSWLLITLSLLVNIFFRMDIFLFFTNVVGFSIMAMSMFLESRNISEELATHFTSGWLVIHITMAFLSYAAFTLSAIFSVIYLYQHRLLKQKKWNNQMKRGPSLAQLDKASFFLNIAAVPLLFLSLILGSIWAFHTLEGAEWIFDSKVILSVFVLLMYTIYLFQRVVRGWTGKRITELNVICFFILVVNYVLSNLFSTFHLWT</sequence>
<reference evidence="3 4" key="1">
    <citation type="submission" date="2023-07" db="EMBL/GenBank/DDBJ databases">
        <title>Genomic Encyclopedia of Type Strains, Phase IV (KMG-IV): sequencing the most valuable type-strain genomes for metagenomic binning, comparative biology and taxonomic classification.</title>
        <authorList>
            <person name="Goeker M."/>
        </authorList>
    </citation>
    <scope>NUCLEOTIDE SEQUENCE [LARGE SCALE GENOMIC DNA]</scope>
    <source>
        <strain evidence="3 4">DSM 12751</strain>
    </source>
</reference>
<dbReference type="InterPro" id="IPR052372">
    <property type="entry name" value="YpjD/HemX"/>
</dbReference>
<feature type="transmembrane region" description="Helical" evidence="1">
    <location>
        <begin position="69"/>
        <end position="88"/>
    </location>
</feature>
<feature type="transmembrane region" description="Helical" evidence="1">
    <location>
        <begin position="246"/>
        <end position="263"/>
    </location>
</feature>
<feature type="transmembrane region" description="Helical" evidence="1">
    <location>
        <begin position="217"/>
        <end position="234"/>
    </location>
</feature>
<evidence type="ECO:0000256" key="1">
    <source>
        <dbReference type="SAM" id="Phobius"/>
    </source>
</evidence>
<protein>
    <submittedName>
        <fullName evidence="3">HemX protein</fullName>
    </submittedName>
</protein>
<feature type="transmembrane region" description="Helical" evidence="1">
    <location>
        <begin position="36"/>
        <end position="57"/>
    </location>
</feature>
<feature type="transmembrane region" description="Helical" evidence="1">
    <location>
        <begin position="183"/>
        <end position="205"/>
    </location>
</feature>
<evidence type="ECO:0000313" key="3">
    <source>
        <dbReference type="EMBL" id="MDQ0164323.1"/>
    </source>
</evidence>
<keyword evidence="1" id="KW-1133">Transmembrane helix</keyword>
<dbReference type="Proteomes" id="UP001235840">
    <property type="component" value="Unassembled WGS sequence"/>
</dbReference>
<gene>
    <name evidence="3" type="ORF">J2S11_000222</name>
</gene>
<evidence type="ECO:0000259" key="2">
    <source>
        <dbReference type="Pfam" id="PF01578"/>
    </source>
</evidence>
<proteinExistence type="predicted"/>
<feature type="transmembrane region" description="Helical" evidence="1">
    <location>
        <begin position="93"/>
        <end position="111"/>
    </location>
</feature>
<evidence type="ECO:0000313" key="4">
    <source>
        <dbReference type="Proteomes" id="UP001235840"/>
    </source>
</evidence>
<accession>A0ABT9VTL5</accession>
<dbReference type="RefSeq" id="WP_307389755.1">
    <property type="nucleotide sequence ID" value="NZ_BAAADK010000009.1"/>
</dbReference>
<dbReference type="PANTHER" id="PTHR38034:SF1">
    <property type="entry name" value="INNER MEMBRANE PROTEIN YPJD"/>
    <property type="match status" value="1"/>
</dbReference>
<keyword evidence="4" id="KW-1185">Reference proteome</keyword>
<dbReference type="InterPro" id="IPR002541">
    <property type="entry name" value="Cyt_c_assembly"/>
</dbReference>
<keyword evidence="1" id="KW-0472">Membrane</keyword>
<organism evidence="3 4">
    <name type="scientific">Caldalkalibacillus horti</name>
    <dbReference type="NCBI Taxonomy" id="77523"/>
    <lineage>
        <taxon>Bacteria</taxon>
        <taxon>Bacillati</taxon>
        <taxon>Bacillota</taxon>
        <taxon>Bacilli</taxon>
        <taxon>Bacillales</taxon>
        <taxon>Bacillaceae</taxon>
        <taxon>Caldalkalibacillus</taxon>
    </lineage>
</organism>
<feature type="transmembrane region" description="Helical" evidence="1">
    <location>
        <begin position="131"/>
        <end position="155"/>
    </location>
</feature>